<accession>A0ABN8NZ44</accession>
<feature type="non-terminal residue" evidence="1">
    <location>
        <position position="1"/>
    </location>
</feature>
<evidence type="ECO:0000313" key="1">
    <source>
        <dbReference type="EMBL" id="CAH3122782.1"/>
    </source>
</evidence>
<comment type="caution">
    <text evidence="1">The sequence shown here is derived from an EMBL/GenBank/DDBJ whole genome shotgun (WGS) entry which is preliminary data.</text>
</comment>
<keyword evidence="2" id="KW-1185">Reference proteome</keyword>
<reference evidence="1 2" key="1">
    <citation type="submission" date="2022-05" db="EMBL/GenBank/DDBJ databases">
        <authorList>
            <consortium name="Genoscope - CEA"/>
            <person name="William W."/>
        </authorList>
    </citation>
    <scope>NUCLEOTIDE SEQUENCE [LARGE SCALE GENOMIC DNA]</scope>
</reference>
<proteinExistence type="predicted"/>
<evidence type="ECO:0000313" key="2">
    <source>
        <dbReference type="Proteomes" id="UP001159405"/>
    </source>
</evidence>
<name>A0ABN8NZ44_9CNID</name>
<gene>
    <name evidence="1" type="ORF">PLOB_00029540</name>
</gene>
<dbReference type="EMBL" id="CALNXK010000037">
    <property type="protein sequence ID" value="CAH3122782.1"/>
    <property type="molecule type" value="Genomic_DNA"/>
</dbReference>
<protein>
    <submittedName>
        <fullName evidence="1">Uncharacterized protein</fullName>
    </submittedName>
</protein>
<sequence length="294" mass="33989">VLDFVKKVNCTYTYGVFTRLDEFTGCYESDDQKEIKSRYTEDFQKALSEGGKVEGAVFFVDSQAIENERESQGKNGFRKFEKKLEKDSTGPIKVDTLKFQLQRILSEANSVSEELIKFIKARKQKLADIVNDTCRKVNDVKDECDLQFKNMEGVLKQSAEQLAKKVQDGEFDAEIARDMEKEGVRERALENYCKRLNSELAKIVKDDKQLKEISLAINNSLKEIEELPVPVSVTVDYIWQEKDFKLDKHFTFNDDNFHSRLTKPSFFYKMLGYGTMAAIGKYKCWVVILYVSKS</sequence>
<organism evidence="1 2">
    <name type="scientific">Porites lobata</name>
    <dbReference type="NCBI Taxonomy" id="104759"/>
    <lineage>
        <taxon>Eukaryota</taxon>
        <taxon>Metazoa</taxon>
        <taxon>Cnidaria</taxon>
        <taxon>Anthozoa</taxon>
        <taxon>Hexacorallia</taxon>
        <taxon>Scleractinia</taxon>
        <taxon>Fungiina</taxon>
        <taxon>Poritidae</taxon>
        <taxon>Porites</taxon>
    </lineage>
</organism>
<dbReference type="Proteomes" id="UP001159405">
    <property type="component" value="Unassembled WGS sequence"/>
</dbReference>